<comment type="caution">
    <text evidence="1">The sequence shown here is derived from an EMBL/GenBank/DDBJ whole genome shotgun (WGS) entry which is preliminary data.</text>
</comment>
<proteinExistence type="predicted"/>
<evidence type="ECO:0000313" key="1">
    <source>
        <dbReference type="EMBL" id="KAF2605461.1"/>
    </source>
</evidence>
<dbReference type="EMBL" id="QGKY02000094">
    <property type="protein sequence ID" value="KAF2605461.1"/>
    <property type="molecule type" value="Genomic_DNA"/>
</dbReference>
<dbReference type="AlphaFoldDB" id="A0A8S9LHK7"/>
<reference evidence="1" key="1">
    <citation type="submission" date="2019-12" db="EMBL/GenBank/DDBJ databases">
        <title>Genome sequencing and annotation of Brassica cretica.</title>
        <authorList>
            <person name="Studholme D.J."/>
            <person name="Sarris P.F."/>
        </authorList>
    </citation>
    <scope>NUCLEOTIDE SEQUENCE</scope>
    <source>
        <strain evidence="1">PFS-102/07</strain>
        <tissue evidence="1">Leaf</tissue>
    </source>
</reference>
<sequence length="295" mass="33655">MTSLHKFVKIFVRKVKFELNISAYNQDLQRVFDENVVSILDQVEDPRSQHQLRKVKFELNISAYNQDLQRVFDENVVSILDQVEDPRSQHQLRKMTIFPENNSNDVTLDCLARVPIQHHWTTAFTSHGDNNSTKLTHSWFCLGKKFDKTTDKATVSSGFWLMKLLFVEYFLGHSNMTSVGVVEDPLLYMHMHMHNIVFLIGSTVTEELAMCEPSKVFPCGLRAIPTHFSLERFCLESLEGSYSGLMMKLVPLSVVDVGATLVAFGKVGRKANPITIWTTELILKKKNNVVTATSK</sequence>
<protein>
    <submittedName>
        <fullName evidence="1">Uncharacterized protein</fullName>
    </submittedName>
</protein>
<gene>
    <name evidence="1" type="ORF">F2Q70_00024997</name>
</gene>
<accession>A0A8S9LHK7</accession>
<organism evidence="1">
    <name type="scientific">Brassica cretica</name>
    <name type="common">Mustard</name>
    <dbReference type="NCBI Taxonomy" id="69181"/>
    <lineage>
        <taxon>Eukaryota</taxon>
        <taxon>Viridiplantae</taxon>
        <taxon>Streptophyta</taxon>
        <taxon>Embryophyta</taxon>
        <taxon>Tracheophyta</taxon>
        <taxon>Spermatophyta</taxon>
        <taxon>Magnoliopsida</taxon>
        <taxon>eudicotyledons</taxon>
        <taxon>Gunneridae</taxon>
        <taxon>Pentapetalae</taxon>
        <taxon>rosids</taxon>
        <taxon>malvids</taxon>
        <taxon>Brassicales</taxon>
        <taxon>Brassicaceae</taxon>
        <taxon>Brassiceae</taxon>
        <taxon>Brassica</taxon>
    </lineage>
</organism>
<name>A0A8S9LHK7_BRACR</name>